<reference evidence="3 4" key="1">
    <citation type="journal article" date="2016" name="Nat. Commun.">
        <title>Thousands of microbial genomes shed light on interconnected biogeochemical processes in an aquifer system.</title>
        <authorList>
            <person name="Anantharaman K."/>
            <person name="Brown C.T."/>
            <person name="Hug L.A."/>
            <person name="Sharon I."/>
            <person name="Castelle C.J."/>
            <person name="Probst A.J."/>
            <person name="Thomas B.C."/>
            <person name="Singh A."/>
            <person name="Wilkins M.J."/>
            <person name="Karaoz U."/>
            <person name="Brodie E.L."/>
            <person name="Williams K.H."/>
            <person name="Hubbard S.S."/>
            <person name="Banfield J.F."/>
        </authorList>
    </citation>
    <scope>NUCLEOTIDE SEQUENCE [LARGE SCALE GENOMIC DNA]</scope>
</reference>
<comment type="caution">
    <text evidence="3">The sequence shown here is derived from an EMBL/GenBank/DDBJ whole genome shotgun (WGS) entry which is preliminary data.</text>
</comment>
<dbReference type="EMBL" id="MFGB01000017">
    <property type="protein sequence ID" value="OGF26053.1"/>
    <property type="molecule type" value="Genomic_DNA"/>
</dbReference>
<evidence type="ECO:0000313" key="3">
    <source>
        <dbReference type="EMBL" id="OGF26053.1"/>
    </source>
</evidence>
<sequence length="342" mass="39499">MKICYFGIYDPNYSRNRILNGGLRENGVEVIECRTELKGVKKYFDLVKKHWRIRKDYDAMVVGFPGYQAMILARFLTRKKIIFDAFTSLYDSLVLDRKTVNKNSLSAYYYWLLDWLSCGLADKILLDTNEQIDYFVDTFKIKKEKFIRIFVGSDIRLDDINKKKEERDYFLVNFYGTDIPLQGVEYIIEAAELLKNENIRFSIIGTKIKKRYESGGYANIDFFDNMEFKELIRYVASADINLGIFGGTEKARRVIPNKVYDALAVGSAIITGDTPAAREILSDGVNAVFCRMADAGDLAEKILLLKSDNNLRNKISRDSRDLFQNYLRPKLLACQLLNLINI</sequence>
<evidence type="ECO:0000313" key="4">
    <source>
        <dbReference type="Proteomes" id="UP000178367"/>
    </source>
</evidence>
<evidence type="ECO:0000259" key="2">
    <source>
        <dbReference type="Pfam" id="PF00534"/>
    </source>
</evidence>
<dbReference type="InterPro" id="IPR001296">
    <property type="entry name" value="Glyco_trans_1"/>
</dbReference>
<dbReference type="PANTHER" id="PTHR46401:SF2">
    <property type="entry name" value="GLYCOSYLTRANSFERASE WBBK-RELATED"/>
    <property type="match status" value="1"/>
</dbReference>
<dbReference type="STRING" id="1797994.A2227_02440"/>
<dbReference type="Gene3D" id="3.40.50.2000">
    <property type="entry name" value="Glycogen Phosphorylase B"/>
    <property type="match status" value="1"/>
</dbReference>
<dbReference type="GO" id="GO:0009103">
    <property type="term" value="P:lipopolysaccharide biosynthetic process"/>
    <property type="evidence" value="ECO:0007669"/>
    <property type="project" value="TreeGrafter"/>
</dbReference>
<organism evidence="3 4">
    <name type="scientific">Candidatus Falkowbacteria bacterium RIFOXYA2_FULL_47_19</name>
    <dbReference type="NCBI Taxonomy" id="1797994"/>
    <lineage>
        <taxon>Bacteria</taxon>
        <taxon>Candidatus Falkowiibacteriota</taxon>
    </lineage>
</organism>
<protein>
    <recommendedName>
        <fullName evidence="2">Glycosyl transferase family 1 domain-containing protein</fullName>
    </recommendedName>
</protein>
<gene>
    <name evidence="3" type="ORF">A2227_02440</name>
</gene>
<dbReference type="AlphaFoldDB" id="A0A1F5SHX6"/>
<dbReference type="SUPFAM" id="SSF53756">
    <property type="entry name" value="UDP-Glycosyltransferase/glycogen phosphorylase"/>
    <property type="match status" value="1"/>
</dbReference>
<dbReference type="Proteomes" id="UP000178367">
    <property type="component" value="Unassembled WGS sequence"/>
</dbReference>
<dbReference type="Pfam" id="PF00534">
    <property type="entry name" value="Glycos_transf_1"/>
    <property type="match status" value="1"/>
</dbReference>
<name>A0A1F5SHX6_9BACT</name>
<keyword evidence="1" id="KW-0808">Transferase</keyword>
<accession>A0A1F5SHX6</accession>
<feature type="domain" description="Glycosyl transferase family 1" evidence="2">
    <location>
        <begin position="160"/>
        <end position="320"/>
    </location>
</feature>
<proteinExistence type="predicted"/>
<dbReference type="PANTHER" id="PTHR46401">
    <property type="entry name" value="GLYCOSYLTRANSFERASE WBBK-RELATED"/>
    <property type="match status" value="1"/>
</dbReference>
<evidence type="ECO:0000256" key="1">
    <source>
        <dbReference type="ARBA" id="ARBA00022679"/>
    </source>
</evidence>
<dbReference type="GO" id="GO:0016757">
    <property type="term" value="F:glycosyltransferase activity"/>
    <property type="evidence" value="ECO:0007669"/>
    <property type="project" value="InterPro"/>
</dbReference>